<dbReference type="GO" id="GO:0006508">
    <property type="term" value="P:proteolysis"/>
    <property type="evidence" value="ECO:0007669"/>
    <property type="project" value="UniProtKB-KW"/>
</dbReference>
<dbReference type="InParanoid" id="A0A6P5J1U4"/>
<dbReference type="SUPFAM" id="SSF50494">
    <property type="entry name" value="Trypsin-like serine proteases"/>
    <property type="match status" value="1"/>
</dbReference>
<evidence type="ECO:0000256" key="3">
    <source>
        <dbReference type="ARBA" id="ARBA00022801"/>
    </source>
</evidence>
<keyword evidence="6" id="KW-0325">Glycoprotein</keyword>
<dbReference type="FunFam" id="2.40.10.10:FF:000068">
    <property type="entry name" value="transmembrane protease serine 2"/>
    <property type="match status" value="1"/>
</dbReference>
<evidence type="ECO:0000256" key="4">
    <source>
        <dbReference type="ARBA" id="ARBA00022825"/>
    </source>
</evidence>
<name>A0A6P5J1U4_PHACI</name>
<evidence type="ECO:0000313" key="12">
    <source>
        <dbReference type="RefSeq" id="XP_020824844.1"/>
    </source>
</evidence>
<keyword evidence="2 9" id="KW-0732">Signal</keyword>
<accession>A0A6P5J1U4</accession>
<keyword evidence="1 7" id="KW-0645">Protease</keyword>
<dbReference type="SMART" id="SM00020">
    <property type="entry name" value="Tryp_SPc"/>
    <property type="match status" value="1"/>
</dbReference>
<evidence type="ECO:0000256" key="9">
    <source>
        <dbReference type="SAM" id="SignalP"/>
    </source>
</evidence>
<dbReference type="Gene3D" id="2.40.10.10">
    <property type="entry name" value="Trypsin-like serine proteases"/>
    <property type="match status" value="2"/>
</dbReference>
<dbReference type="InterPro" id="IPR033116">
    <property type="entry name" value="TRYPSIN_SER"/>
</dbReference>
<dbReference type="Pfam" id="PF00089">
    <property type="entry name" value="Trypsin"/>
    <property type="match status" value="1"/>
</dbReference>
<dbReference type="AlphaFoldDB" id="A0A6P5J1U4"/>
<evidence type="ECO:0000259" key="10">
    <source>
        <dbReference type="PROSITE" id="PS50240"/>
    </source>
</evidence>
<keyword evidence="4 7" id="KW-0720">Serine protease</keyword>
<dbReference type="PROSITE" id="PS50240">
    <property type="entry name" value="TRYPSIN_DOM"/>
    <property type="match status" value="1"/>
</dbReference>
<feature type="signal peptide" evidence="9">
    <location>
        <begin position="1"/>
        <end position="23"/>
    </location>
</feature>
<dbReference type="FunFam" id="2.40.10.10:FF:000052">
    <property type="entry name" value="Neutrophil elastase"/>
    <property type="match status" value="1"/>
</dbReference>
<evidence type="ECO:0000256" key="5">
    <source>
        <dbReference type="ARBA" id="ARBA00023157"/>
    </source>
</evidence>
<feature type="region of interest" description="Disordered" evidence="8">
    <location>
        <begin position="250"/>
        <end position="284"/>
    </location>
</feature>
<proteinExistence type="predicted"/>
<dbReference type="InterPro" id="IPR001314">
    <property type="entry name" value="Peptidase_S1A"/>
</dbReference>
<dbReference type="GeneID" id="110196097"/>
<keyword evidence="3 7" id="KW-0378">Hydrolase</keyword>
<dbReference type="PROSITE" id="PS51257">
    <property type="entry name" value="PROKAR_LIPOPROTEIN"/>
    <property type="match status" value="1"/>
</dbReference>
<keyword evidence="11" id="KW-1185">Reference proteome</keyword>
<dbReference type="KEGG" id="pcw:110196097"/>
<dbReference type="RefSeq" id="XP_020824844.1">
    <property type="nucleotide sequence ID" value="XM_020969185.1"/>
</dbReference>
<dbReference type="GO" id="GO:0005737">
    <property type="term" value="C:cytoplasm"/>
    <property type="evidence" value="ECO:0007669"/>
    <property type="project" value="UniProtKB-ARBA"/>
</dbReference>
<dbReference type="InterPro" id="IPR001254">
    <property type="entry name" value="Trypsin_dom"/>
</dbReference>
<reference evidence="12" key="1">
    <citation type="submission" date="2025-08" db="UniProtKB">
        <authorList>
            <consortium name="RefSeq"/>
        </authorList>
    </citation>
    <scope>IDENTIFICATION</scope>
    <source>
        <tissue evidence="12">Spleen</tissue>
    </source>
</reference>
<feature type="chain" id="PRO_5027545230" evidence="9">
    <location>
        <begin position="24"/>
        <end position="284"/>
    </location>
</feature>
<organism evidence="11 12">
    <name type="scientific">Phascolarctos cinereus</name>
    <name type="common">Koala</name>
    <dbReference type="NCBI Taxonomy" id="38626"/>
    <lineage>
        <taxon>Eukaryota</taxon>
        <taxon>Metazoa</taxon>
        <taxon>Chordata</taxon>
        <taxon>Craniata</taxon>
        <taxon>Vertebrata</taxon>
        <taxon>Euteleostomi</taxon>
        <taxon>Mammalia</taxon>
        <taxon>Metatheria</taxon>
        <taxon>Diprotodontia</taxon>
        <taxon>Phascolarctidae</taxon>
        <taxon>Phascolarctos</taxon>
    </lineage>
</organism>
<dbReference type="CDD" id="cd00190">
    <property type="entry name" value="Tryp_SPc"/>
    <property type="match status" value="1"/>
</dbReference>
<keyword evidence="5" id="KW-1015">Disulfide bond</keyword>
<feature type="domain" description="Peptidase S1" evidence="10">
    <location>
        <begin position="31"/>
        <end position="248"/>
    </location>
</feature>
<evidence type="ECO:0000256" key="1">
    <source>
        <dbReference type="ARBA" id="ARBA00022670"/>
    </source>
</evidence>
<evidence type="ECO:0000256" key="6">
    <source>
        <dbReference type="ARBA" id="ARBA00023180"/>
    </source>
</evidence>
<dbReference type="InterPro" id="IPR018114">
    <property type="entry name" value="TRYPSIN_HIS"/>
</dbReference>
<dbReference type="FunCoup" id="A0A6P5J1U4">
    <property type="interactions" value="137"/>
</dbReference>
<dbReference type="PROSITE" id="PS00135">
    <property type="entry name" value="TRYPSIN_SER"/>
    <property type="match status" value="1"/>
</dbReference>
<dbReference type="GO" id="GO:0004252">
    <property type="term" value="F:serine-type endopeptidase activity"/>
    <property type="evidence" value="ECO:0007669"/>
    <property type="project" value="InterPro"/>
</dbReference>
<dbReference type="PRINTS" id="PR00722">
    <property type="entry name" value="CHYMOTRYPSIN"/>
</dbReference>
<dbReference type="PANTHER" id="PTHR24257">
    <property type="entry name" value="CHYMOTRYPSIN-LIKE ELASTASE FAMILY MEMBER"/>
    <property type="match status" value="1"/>
</dbReference>
<dbReference type="InterPro" id="IPR009003">
    <property type="entry name" value="Peptidase_S1_PA"/>
</dbReference>
<dbReference type="InterPro" id="IPR050850">
    <property type="entry name" value="Peptidase_S1_Elastase_sf"/>
</dbReference>
<gene>
    <name evidence="12" type="primary">LOC110196097</name>
</gene>
<sequence>MTSRTMSSLLLRTLLPLLASIQGCLVLSSKIVGGRPAIPHSRPYVISLQFLGSHVCGGTLIHPQFVMTAAHCVNKMNLPLMTAVAGVHNLKDPEPSWQMFSFQRVYLNNYDENNKLNDIALIELDRPATLNANVQVVPLPRQGQPLAMGTQCLAMGWGRLGTELPIPNILQELNVTVVTFACREHNICTLAPRQRAGICFGDSGGPLICQGVVHAVDSFIKGACASQRFPDFFARVSLYVDWIKSILRSVEEEEEEEEKKEEYQASGSPMGKPFPWEPPHHQLR</sequence>
<evidence type="ECO:0000313" key="11">
    <source>
        <dbReference type="Proteomes" id="UP000515140"/>
    </source>
</evidence>
<dbReference type="PANTHER" id="PTHR24257:SF15">
    <property type="entry name" value="MYELOBLASTIN"/>
    <property type="match status" value="1"/>
</dbReference>
<evidence type="ECO:0000256" key="2">
    <source>
        <dbReference type="ARBA" id="ARBA00022729"/>
    </source>
</evidence>
<evidence type="ECO:0000256" key="7">
    <source>
        <dbReference type="RuleBase" id="RU363034"/>
    </source>
</evidence>
<evidence type="ECO:0000256" key="8">
    <source>
        <dbReference type="SAM" id="MobiDB-lite"/>
    </source>
</evidence>
<dbReference type="GO" id="GO:0005615">
    <property type="term" value="C:extracellular space"/>
    <property type="evidence" value="ECO:0007669"/>
    <property type="project" value="TreeGrafter"/>
</dbReference>
<protein>
    <submittedName>
        <fullName evidence="12">Myeloblastin-like</fullName>
    </submittedName>
</protein>
<dbReference type="InterPro" id="IPR043504">
    <property type="entry name" value="Peptidase_S1_PA_chymotrypsin"/>
</dbReference>
<dbReference type="Proteomes" id="UP000515140">
    <property type="component" value="Unplaced"/>
</dbReference>
<dbReference type="PROSITE" id="PS00134">
    <property type="entry name" value="TRYPSIN_HIS"/>
    <property type="match status" value="1"/>
</dbReference>